<evidence type="ECO:0000259" key="14">
    <source>
        <dbReference type="Pfam" id="PF09334"/>
    </source>
</evidence>
<dbReference type="InterPro" id="IPR001412">
    <property type="entry name" value="aa-tRNA-synth_I_CS"/>
</dbReference>
<dbReference type="Pfam" id="PF09334">
    <property type="entry name" value="tRNA-synt_1g"/>
    <property type="match status" value="1"/>
</dbReference>
<evidence type="ECO:0000259" key="15">
    <source>
        <dbReference type="Pfam" id="PF13603"/>
    </source>
</evidence>
<dbReference type="InterPro" id="IPR015413">
    <property type="entry name" value="Methionyl/Leucyl_tRNA_Synth"/>
</dbReference>
<evidence type="ECO:0000313" key="17">
    <source>
        <dbReference type="Proteomes" id="UP001179181"/>
    </source>
</evidence>
<evidence type="ECO:0000313" key="16">
    <source>
        <dbReference type="EMBL" id="NIJ53217.1"/>
    </source>
</evidence>
<dbReference type="PRINTS" id="PR00985">
    <property type="entry name" value="TRNASYNTHLEU"/>
</dbReference>
<dbReference type="GO" id="GO:0004823">
    <property type="term" value="F:leucine-tRNA ligase activity"/>
    <property type="evidence" value="ECO:0007669"/>
    <property type="project" value="UniProtKB-EC"/>
</dbReference>
<comment type="catalytic activity">
    <reaction evidence="8 9">
        <text>tRNA(Leu) + L-leucine + ATP = L-leucyl-tRNA(Leu) + AMP + diphosphate</text>
        <dbReference type="Rhea" id="RHEA:11688"/>
        <dbReference type="Rhea" id="RHEA-COMP:9613"/>
        <dbReference type="Rhea" id="RHEA-COMP:9622"/>
        <dbReference type="ChEBI" id="CHEBI:30616"/>
        <dbReference type="ChEBI" id="CHEBI:33019"/>
        <dbReference type="ChEBI" id="CHEBI:57427"/>
        <dbReference type="ChEBI" id="CHEBI:78442"/>
        <dbReference type="ChEBI" id="CHEBI:78494"/>
        <dbReference type="ChEBI" id="CHEBI:456215"/>
        <dbReference type="EC" id="6.1.1.4"/>
    </reaction>
</comment>
<evidence type="ECO:0000256" key="3">
    <source>
        <dbReference type="ARBA" id="ARBA00022598"/>
    </source>
</evidence>
<dbReference type="InterPro" id="IPR002300">
    <property type="entry name" value="aa-tRNA-synth_Ia"/>
</dbReference>
<evidence type="ECO:0000256" key="9">
    <source>
        <dbReference type="HAMAP-Rule" id="MF_00049"/>
    </source>
</evidence>
<comment type="similarity">
    <text evidence="1 9 10">Belongs to the class-I aminoacyl-tRNA synthetase family.</text>
</comment>
<dbReference type="InterPro" id="IPR014729">
    <property type="entry name" value="Rossmann-like_a/b/a_fold"/>
</dbReference>
<evidence type="ECO:0000259" key="13">
    <source>
        <dbReference type="Pfam" id="PF08264"/>
    </source>
</evidence>
<dbReference type="RefSeq" id="WP_167270144.1">
    <property type="nucleotide sequence ID" value="NZ_JAASQJ010000002.1"/>
</dbReference>
<dbReference type="Proteomes" id="UP001179181">
    <property type="component" value="Unassembled WGS sequence"/>
</dbReference>
<dbReference type="InterPro" id="IPR013155">
    <property type="entry name" value="M/V/L/I-tRNA-synth_anticd-bd"/>
</dbReference>
<keyword evidence="3 9" id="KW-0436">Ligase</keyword>
<feature type="region of interest" description="Disordered" evidence="11">
    <location>
        <begin position="299"/>
        <end position="320"/>
    </location>
</feature>
<feature type="domain" description="Aminoacyl-tRNA synthetase class Ia" evidence="12">
    <location>
        <begin position="734"/>
        <end position="761"/>
    </location>
</feature>
<feature type="domain" description="Methionyl/Leucyl tRNA synthetase" evidence="14">
    <location>
        <begin position="39"/>
        <end position="145"/>
    </location>
</feature>
<keyword evidence="17" id="KW-1185">Reference proteome</keyword>
<dbReference type="NCBIfam" id="TIGR00396">
    <property type="entry name" value="leuS_bact"/>
    <property type="match status" value="1"/>
</dbReference>
<dbReference type="Pfam" id="PF00133">
    <property type="entry name" value="tRNA-synt_1"/>
    <property type="match status" value="1"/>
</dbReference>
<feature type="domain" description="Methionyl/Valyl/Leucyl/Isoleucyl-tRNA synthetase anticodon-binding" evidence="13">
    <location>
        <begin position="812"/>
        <end position="926"/>
    </location>
</feature>
<proteinExistence type="inferred from homology"/>
<feature type="compositionally biased region" description="Basic and acidic residues" evidence="11">
    <location>
        <begin position="299"/>
        <end position="308"/>
    </location>
</feature>
<gene>
    <name evidence="9" type="primary">leuS</name>
    <name evidence="16" type="ORF">FHS68_002387</name>
</gene>
<dbReference type="Gene3D" id="3.40.50.620">
    <property type="entry name" value="HUPs"/>
    <property type="match status" value="3"/>
</dbReference>
<sequence length="962" mass="110195">MNEYSHREIEKKWQDYWEEQGTFRVSNESELPKYYVLDMFPYPSGAGLHVGHPLGYIASDIYSRYKRLKGFNVLHPMGFDSFGLPAEQYAIQTGQHPAVTTEQNITRYIEQLKNLGLSYDWKREVRTSDPGYYKWTQWIFIELFKSWYNNDADQAEPIETLTEKFSQQGNKGINAPHDEDTPVFSAGDWNSWSEEEQYKITLKYRLTYVADATVNWCPGLGSVLSNDEVKDGVSERGGYPVIQKLMRQWMMRITAYSQRLLDGLDTVDWTESLKEQQRNWIGRSVGALVRFKIWEEGEKGDEREEGGKENNTPSSPSSHSSLYSPFIEVFTTRVDTIYGVTFMVLAPEHELVDVITTPGQRADIDAYIAMTQKKSERDRMSDVKTVSGAFTGAYAINPFNGEKVPVYIADYVLAGYGTGAVMAVPSGDQRDWNFAKHFDLPIISILDSQKEIETQADSTKEGKYINSGMINGLTFHEANKVLISWLEEKGIGKGKVNYRLRDAVFSRQRYWGEPVPVYYQDDSDGQPLPYLLDLHELPLNLPEVDKYLPTENGEPPLGRAQDWAHVSGNGYELSTMPGWAGSSWYWYRYMDPQNGQKFASEDAIDYWRSVDLYIGGTEHATGHLLYSRFWNKFLKDRGYVPEEEPFKKLINQGMIQGRSNFMYRVKSEDFSKPVFISAGLRSAYEVSALHVDVNIVENDVLDIENFKASRLDIAGENATFILEDGKYICGVEVEKMSKSKFNVVNPDDIVERYGADTLRLYEMFLGPLDQAKPWNTNGIDGTYKFLRKLWRLFYSDMGQWLVKDIPAKPEELKILHKTIKKIEEDIENFSFNTAVSAFMICVNELSSMKCHSKAVLQELIVLLSPYAPHISEELWDTLGNEKGMVSKTAFPKWELQHVTDAVFEYPVQINGKVRISLSFPMDTPASEIEKEVLANETVQKWMEGKPLKKMVVVPKRIVNVVI</sequence>
<evidence type="ECO:0000259" key="12">
    <source>
        <dbReference type="Pfam" id="PF00133"/>
    </source>
</evidence>
<dbReference type="HAMAP" id="MF_00049_B">
    <property type="entry name" value="Leu_tRNA_synth_B"/>
    <property type="match status" value="1"/>
</dbReference>
<organism evidence="16 17">
    <name type="scientific">Dyadobacter arcticus</name>
    <dbReference type="NCBI Taxonomy" id="1078754"/>
    <lineage>
        <taxon>Bacteria</taxon>
        <taxon>Pseudomonadati</taxon>
        <taxon>Bacteroidota</taxon>
        <taxon>Cytophagia</taxon>
        <taxon>Cytophagales</taxon>
        <taxon>Spirosomataceae</taxon>
        <taxon>Dyadobacter</taxon>
    </lineage>
</organism>
<dbReference type="Pfam" id="PF08264">
    <property type="entry name" value="Anticodon_1"/>
    <property type="match status" value="1"/>
</dbReference>
<keyword evidence="4 9" id="KW-0547">Nucleotide-binding</keyword>
<evidence type="ECO:0000256" key="8">
    <source>
        <dbReference type="ARBA" id="ARBA00047469"/>
    </source>
</evidence>
<dbReference type="InterPro" id="IPR025709">
    <property type="entry name" value="Leu_tRNA-synth_edit"/>
</dbReference>
<feature type="binding site" evidence="9">
    <location>
        <position position="738"/>
    </location>
    <ligand>
        <name>ATP</name>
        <dbReference type="ChEBI" id="CHEBI:30616"/>
    </ligand>
</feature>
<comment type="caution">
    <text evidence="16">The sequence shown here is derived from an EMBL/GenBank/DDBJ whole genome shotgun (WGS) entry which is preliminary data.</text>
</comment>
<name>A0ABX0UJX9_9BACT</name>
<evidence type="ECO:0000256" key="1">
    <source>
        <dbReference type="ARBA" id="ARBA00005594"/>
    </source>
</evidence>
<dbReference type="EC" id="6.1.1.4" evidence="9"/>
<keyword evidence="2 9" id="KW-0963">Cytoplasm</keyword>
<dbReference type="CDD" id="cd07958">
    <property type="entry name" value="Anticodon_Ia_Leu_BEm"/>
    <property type="match status" value="1"/>
</dbReference>
<dbReference type="SUPFAM" id="SSF47323">
    <property type="entry name" value="Anticodon-binding domain of a subclass of class I aminoacyl-tRNA synthetases"/>
    <property type="match status" value="1"/>
</dbReference>
<comment type="caution">
    <text evidence="9">Lacks conserved residue(s) required for the propagation of feature annotation.</text>
</comment>
<evidence type="ECO:0000256" key="2">
    <source>
        <dbReference type="ARBA" id="ARBA00022490"/>
    </source>
</evidence>
<dbReference type="InterPro" id="IPR009080">
    <property type="entry name" value="tRNAsynth_Ia_anticodon-bd"/>
</dbReference>
<dbReference type="InterPro" id="IPR009008">
    <property type="entry name" value="Val/Leu/Ile-tRNA-synth_edit"/>
</dbReference>
<feature type="domain" description="Leucyl-tRNA synthetase editing" evidence="15">
    <location>
        <begin position="278"/>
        <end position="487"/>
    </location>
</feature>
<evidence type="ECO:0000256" key="10">
    <source>
        <dbReference type="RuleBase" id="RU363035"/>
    </source>
</evidence>
<comment type="subcellular location">
    <subcellularLocation>
        <location evidence="9">Cytoplasm</location>
    </subcellularLocation>
</comment>
<dbReference type="SUPFAM" id="SSF52374">
    <property type="entry name" value="Nucleotidylyl transferase"/>
    <property type="match status" value="1"/>
</dbReference>
<keyword evidence="5 9" id="KW-0067">ATP-binding</keyword>
<dbReference type="Pfam" id="PF13603">
    <property type="entry name" value="tRNA-synt_1_2"/>
    <property type="match status" value="1"/>
</dbReference>
<dbReference type="PANTHER" id="PTHR43740:SF2">
    <property type="entry name" value="LEUCINE--TRNA LIGASE, MITOCHONDRIAL"/>
    <property type="match status" value="1"/>
</dbReference>
<dbReference type="InterPro" id="IPR002302">
    <property type="entry name" value="Leu-tRNA-ligase"/>
</dbReference>
<dbReference type="PROSITE" id="PS00178">
    <property type="entry name" value="AA_TRNA_LIGASE_I"/>
    <property type="match status" value="1"/>
</dbReference>
<evidence type="ECO:0000256" key="5">
    <source>
        <dbReference type="ARBA" id="ARBA00022840"/>
    </source>
</evidence>
<dbReference type="PANTHER" id="PTHR43740">
    <property type="entry name" value="LEUCYL-TRNA SYNTHETASE"/>
    <property type="match status" value="1"/>
</dbReference>
<evidence type="ECO:0000256" key="6">
    <source>
        <dbReference type="ARBA" id="ARBA00022917"/>
    </source>
</evidence>
<protein>
    <recommendedName>
        <fullName evidence="9">Leucine--tRNA ligase</fullName>
        <ecNumber evidence="9">6.1.1.4</ecNumber>
    </recommendedName>
    <alternativeName>
        <fullName evidence="9">Leucyl-tRNA synthetase</fullName>
        <shortName evidence="9">LeuRS</shortName>
    </alternativeName>
</protein>
<reference evidence="16 17" key="1">
    <citation type="submission" date="2020-03" db="EMBL/GenBank/DDBJ databases">
        <title>Genomic Encyclopedia of Type Strains, Phase IV (KMG-IV): sequencing the most valuable type-strain genomes for metagenomic binning, comparative biology and taxonomic classification.</title>
        <authorList>
            <person name="Goeker M."/>
        </authorList>
    </citation>
    <scope>NUCLEOTIDE SEQUENCE [LARGE SCALE GENOMIC DNA]</scope>
    <source>
        <strain evidence="16 17">DSM 102865</strain>
    </source>
</reference>
<keyword evidence="7 9" id="KW-0030">Aminoacyl-tRNA synthetase</keyword>
<dbReference type="EMBL" id="JAASQJ010000002">
    <property type="protein sequence ID" value="NIJ53217.1"/>
    <property type="molecule type" value="Genomic_DNA"/>
</dbReference>
<dbReference type="SUPFAM" id="SSF50677">
    <property type="entry name" value="ValRS/IleRS/LeuRS editing domain"/>
    <property type="match status" value="1"/>
</dbReference>
<evidence type="ECO:0000256" key="4">
    <source>
        <dbReference type="ARBA" id="ARBA00022741"/>
    </source>
</evidence>
<accession>A0ABX0UJX9</accession>
<evidence type="ECO:0000256" key="7">
    <source>
        <dbReference type="ARBA" id="ARBA00023146"/>
    </source>
</evidence>
<keyword evidence="6 9" id="KW-0648">Protein biosynthesis</keyword>
<dbReference type="Gene3D" id="1.10.730.10">
    <property type="entry name" value="Isoleucyl-tRNA Synthetase, Domain 1"/>
    <property type="match status" value="1"/>
</dbReference>
<dbReference type="Gene3D" id="3.90.740.10">
    <property type="entry name" value="Valyl/Leucyl/Isoleucyl-tRNA synthetase, editing domain"/>
    <property type="match status" value="1"/>
</dbReference>
<feature type="short sequence motif" description="'KMSKS' region" evidence="9">
    <location>
        <begin position="735"/>
        <end position="739"/>
    </location>
</feature>
<evidence type="ECO:0000256" key="11">
    <source>
        <dbReference type="SAM" id="MobiDB-lite"/>
    </source>
</evidence>